<dbReference type="RefSeq" id="YP_008126513.1">
    <property type="nucleotide sequence ID" value="NC_021536.1"/>
</dbReference>
<gene>
    <name evidence="1" type="ORF">SWYG_00190</name>
</gene>
<dbReference type="Pfam" id="PF13759">
    <property type="entry name" value="2OG-FeII_Oxy_5"/>
    <property type="match status" value="1"/>
</dbReference>
<dbReference type="KEGG" id="vg:16045470"/>
<protein>
    <recommendedName>
        <fullName evidence="3">Phytanoyl-CoA-dioxygenase</fullName>
    </recommendedName>
</protein>
<dbReference type="Proteomes" id="UP000204294">
    <property type="component" value="Segment"/>
</dbReference>
<name>R9TQD2_9CAUD</name>
<dbReference type="SUPFAM" id="SSF51197">
    <property type="entry name" value="Clavaminate synthase-like"/>
    <property type="match status" value="1"/>
</dbReference>
<evidence type="ECO:0000313" key="2">
    <source>
        <dbReference type="Proteomes" id="UP000204294"/>
    </source>
</evidence>
<sequence length="203" mass="23340">MLGEVRDIFQMPVFFASGYELSNAQIEHVKNLRYGPNEGNSMSLSMDVLRDPIFRQLSNYIDNCVAEYVHDNMGIAHAVEFHIASSWSNINKPGEHHHRHRHKNSVINGVMSFTEGNVLSFAADVLKIFPDWTFPYFKQTKYSDNYDFDIEMNVGDMVLFSSQMIHYVKPNTRKEDRLSVAFNTMVGGEILMNTPNKLNMSVH</sequence>
<evidence type="ECO:0000313" key="1">
    <source>
        <dbReference type="EMBL" id="AGN33699.1"/>
    </source>
</evidence>
<organism evidence="1 2">
    <name type="scientific">Synechococcus phage S-IOM18</name>
    <dbReference type="NCBI Taxonomy" id="754039"/>
    <lineage>
        <taxon>Viruses</taxon>
        <taxon>Duplodnaviria</taxon>
        <taxon>Heunggongvirae</taxon>
        <taxon>Uroviricota</taxon>
        <taxon>Caudoviricetes</taxon>
        <taxon>Pantevenvirales</taxon>
        <taxon>Kyanoviridae</taxon>
        <taxon>Tefnutvirus</taxon>
        <taxon>Tefnutvirus siom18</taxon>
    </lineage>
</organism>
<dbReference type="EMBL" id="HQ317383">
    <property type="protein sequence ID" value="AGN33699.1"/>
    <property type="molecule type" value="Genomic_DNA"/>
</dbReference>
<dbReference type="Gene3D" id="2.60.120.620">
    <property type="entry name" value="q2cbj1_9rhob like domain"/>
    <property type="match status" value="1"/>
</dbReference>
<dbReference type="GeneID" id="16045470"/>
<dbReference type="OrthoDB" id="26528at10239"/>
<evidence type="ECO:0008006" key="3">
    <source>
        <dbReference type="Google" id="ProtNLM"/>
    </source>
</evidence>
<accession>R9TQD2</accession>
<reference evidence="1 2" key="1">
    <citation type="submission" date="2010-09" db="EMBL/GenBank/DDBJ databases">
        <title>The Genome Sequence of Synechococcus phage S-IOM18.</title>
        <authorList>
            <consortium name="The Broad Institute Genome Sequencing Platform"/>
            <person name="Henn M.R."/>
            <person name="Clokie M."/>
            <person name="Levin J."/>
            <person name="Malboeuf C."/>
            <person name="Casali M."/>
            <person name="Russ C."/>
            <person name="Lennon N."/>
            <person name="Chapman S.B."/>
            <person name="Erlich R."/>
            <person name="Young S.K."/>
            <person name="Yandava C."/>
            <person name="Zeng Q."/>
            <person name="Fitzgerald M.F."/>
            <person name="Alvarado L."/>
            <person name="Anderson S."/>
            <person name="Berlin A."/>
            <person name="Chen Z."/>
            <person name="Freedman E."/>
            <person name="Gellesch M."/>
            <person name="Goldberg J."/>
            <person name="Green L."/>
            <person name="Griggs A."/>
            <person name="Gujja S."/>
            <person name="Heilman E.R."/>
            <person name="Heiman D."/>
            <person name="Hollinger A."/>
            <person name="Howarth C."/>
            <person name="Larson L."/>
            <person name="Mehta T."/>
            <person name="Neiman D."/>
            <person name="Pearson M."/>
            <person name="Roberts A."/>
            <person name="Ryan E."/>
            <person name="Saif S."/>
            <person name="Shea T."/>
            <person name="Shenoy N."/>
            <person name="Sisk P."/>
            <person name="Stolte C."/>
            <person name="Sykes S."/>
            <person name="White J."/>
            <person name="Haas B."/>
            <person name="Nusbaum C."/>
            <person name="Birren B."/>
        </authorList>
    </citation>
    <scope>NUCLEOTIDE SEQUENCE [LARGE SCALE GENOMIC DNA]</scope>
    <source>
        <strain evidence="1 2">S-IOM18</strain>
    </source>
</reference>
<keyword evidence="2" id="KW-1185">Reference proteome</keyword>
<proteinExistence type="predicted"/>
<dbReference type="InterPro" id="IPR012668">
    <property type="entry name" value="CHP02466"/>
</dbReference>